<protein>
    <submittedName>
        <fullName evidence="1">Mobile element protein</fullName>
    </submittedName>
</protein>
<evidence type="ECO:0000313" key="2">
    <source>
        <dbReference type="Proteomes" id="UP000033066"/>
    </source>
</evidence>
<dbReference type="EMBL" id="CP009517">
    <property type="protein sequence ID" value="AKB80757.1"/>
    <property type="molecule type" value="Genomic_DNA"/>
</dbReference>
<evidence type="ECO:0000313" key="1">
    <source>
        <dbReference type="EMBL" id="AKB80757.1"/>
    </source>
</evidence>
<accession>A0A0E3SJE6</accession>
<gene>
    <name evidence="1" type="ORF">MSBR3_0179</name>
</gene>
<keyword evidence="2" id="KW-1185">Reference proteome</keyword>
<dbReference type="PATRIC" id="fig|1434107.4.peg.242"/>
<proteinExistence type="predicted"/>
<dbReference type="Proteomes" id="UP000033066">
    <property type="component" value="Chromosome"/>
</dbReference>
<sequence>MKNITDFALKEEYKRLEYVGDKLAEIDSLIDWKPFRNMQ</sequence>
<reference evidence="1" key="1">
    <citation type="submission" date="2014-07" db="EMBL/GenBank/DDBJ databases">
        <title>Methanogenic archaea and the global carbon cycle.</title>
        <authorList>
            <person name="Henriksen J.R."/>
            <person name="Luke J."/>
            <person name="Reinhart S."/>
            <person name="Benedict M.N."/>
            <person name="Youngblut N.D."/>
            <person name="Metcalf M.E."/>
            <person name="Whitaker R.J."/>
            <person name="Metcalf W.W."/>
        </authorList>
    </citation>
    <scope>NUCLEOTIDE SEQUENCE [LARGE SCALE GENOMIC DNA]</scope>
    <source>
        <strain evidence="1">3</strain>
    </source>
</reference>
<dbReference type="KEGG" id="mbak:MSBR3_0179"/>
<name>A0A0E3SJE6_METBA</name>
<organism evidence="1 2">
    <name type="scientific">Methanosarcina barkeri 3</name>
    <dbReference type="NCBI Taxonomy" id="1434107"/>
    <lineage>
        <taxon>Archaea</taxon>
        <taxon>Methanobacteriati</taxon>
        <taxon>Methanobacteriota</taxon>
        <taxon>Stenosarchaea group</taxon>
        <taxon>Methanomicrobia</taxon>
        <taxon>Methanosarcinales</taxon>
        <taxon>Methanosarcinaceae</taxon>
        <taxon>Methanosarcina</taxon>
    </lineage>
</organism>
<dbReference type="AlphaFoldDB" id="A0A0E3SJE6"/>
<dbReference type="HOGENOM" id="CLU_3302686_0_0_2"/>